<evidence type="ECO:0000313" key="1">
    <source>
        <dbReference type="EMBL" id="CAG9317797.1"/>
    </source>
</evidence>
<gene>
    <name evidence="1" type="ORF">BSTOLATCC_MIC19039</name>
</gene>
<proteinExistence type="predicted"/>
<dbReference type="AlphaFoldDB" id="A0AAU9ISI8"/>
<sequence>MRKCHFTVINYRIQCLEDDNKKYLYWGSIYKKISYGCYKIKKLGDLMSNLLFEHLNDTNLTMIKNFLDIKLSS</sequence>
<dbReference type="EMBL" id="CAJZBQ010000018">
    <property type="protein sequence ID" value="CAG9317797.1"/>
    <property type="molecule type" value="Genomic_DNA"/>
</dbReference>
<dbReference type="Proteomes" id="UP001162131">
    <property type="component" value="Unassembled WGS sequence"/>
</dbReference>
<accession>A0AAU9ISI8</accession>
<organism evidence="1 2">
    <name type="scientific">Blepharisma stoltei</name>
    <dbReference type="NCBI Taxonomy" id="1481888"/>
    <lineage>
        <taxon>Eukaryota</taxon>
        <taxon>Sar</taxon>
        <taxon>Alveolata</taxon>
        <taxon>Ciliophora</taxon>
        <taxon>Postciliodesmatophora</taxon>
        <taxon>Heterotrichea</taxon>
        <taxon>Heterotrichida</taxon>
        <taxon>Blepharismidae</taxon>
        <taxon>Blepharisma</taxon>
    </lineage>
</organism>
<evidence type="ECO:0000313" key="2">
    <source>
        <dbReference type="Proteomes" id="UP001162131"/>
    </source>
</evidence>
<reference evidence="1" key="1">
    <citation type="submission" date="2021-09" db="EMBL/GenBank/DDBJ databases">
        <authorList>
            <consortium name="AG Swart"/>
            <person name="Singh M."/>
            <person name="Singh A."/>
            <person name="Seah K."/>
            <person name="Emmerich C."/>
        </authorList>
    </citation>
    <scope>NUCLEOTIDE SEQUENCE</scope>
    <source>
        <strain evidence="1">ATCC30299</strain>
    </source>
</reference>
<name>A0AAU9ISI8_9CILI</name>
<protein>
    <submittedName>
        <fullName evidence="1">Uncharacterized protein</fullName>
    </submittedName>
</protein>
<comment type="caution">
    <text evidence="1">The sequence shown here is derived from an EMBL/GenBank/DDBJ whole genome shotgun (WGS) entry which is preliminary data.</text>
</comment>
<keyword evidence="2" id="KW-1185">Reference proteome</keyword>